<dbReference type="PANTHER" id="PTHR43763:SF20">
    <property type="entry name" value="XAA-PRO AMINOPEPTIDASE APEPP"/>
    <property type="match status" value="1"/>
</dbReference>
<dbReference type="InterPro" id="IPR000587">
    <property type="entry name" value="Creatinase_N"/>
</dbReference>
<dbReference type="OrthoDB" id="9806388at2"/>
<dbReference type="PANTHER" id="PTHR43763">
    <property type="entry name" value="XAA-PRO AMINOPEPTIDASE 1"/>
    <property type="match status" value="1"/>
</dbReference>
<dbReference type="InterPro" id="IPR033740">
    <property type="entry name" value="Pept_M24B"/>
</dbReference>
<dbReference type="EMBL" id="CP029077">
    <property type="protein sequence ID" value="QED23245.1"/>
    <property type="molecule type" value="Genomic_DNA"/>
</dbReference>
<name>A0A5B8XED7_9RICK</name>
<feature type="domain" description="Peptidase M24" evidence="1">
    <location>
        <begin position="276"/>
        <end position="489"/>
    </location>
</feature>
<dbReference type="InterPro" id="IPR000994">
    <property type="entry name" value="Pept_M24"/>
</dbReference>
<dbReference type="Pfam" id="PF01321">
    <property type="entry name" value="Creatinase_N"/>
    <property type="match status" value="1"/>
</dbReference>
<keyword evidence="4" id="KW-1185">Reference proteome</keyword>
<sequence length="509" mass="57921">MIFFNESEILLIPSQDEFLSEYVNPDRSLLKFVTNFSGSNGIAAIRKKGKNFLFTDARYTISAKNELNIDTFEVIDMAQTSIMEKLKSENITKIAIISDYFSHSFVEKLKLHFTVNLISKLDVFREFNFNPEIQNSKIFHHENQFSGMQACEKIEKIRNKLNKKPYFITDPASICWLLNIRGRDQNCTPIVNCFAIIDEKNIHLIGNFENEIDIPVLFWRFTDIEKIVKNYDEILITKNQANSQIVDLISKNCKITDTQNPILIEKAVKNPIEIANIKIAHQKDAIAMRKLIAWTRENAGSITEIDVAQKSIEFRAEDKDFICPSFETIAGFNENGAIIHYKPSLQTNKKIEKDGILLIDSGGQYKFGTTDITRTLLLGDYNSQFPQADFHYELAQKSLEMLQNLHFPNGTTGGQIDAIARYNLWQNGLDFAHGTGHGVGQFLSVHEGPCSISKSSNVPLMAGMVLSIEPGLYFEGLYGIRLENLVVVKKSDKYEDFLCFEVLTSVNFE</sequence>
<dbReference type="InterPro" id="IPR029149">
    <property type="entry name" value="Creatin/AminoP/Spt16_N"/>
</dbReference>
<dbReference type="Pfam" id="PF00557">
    <property type="entry name" value="Peptidase_M24"/>
    <property type="match status" value="1"/>
</dbReference>
<evidence type="ECO:0000259" key="2">
    <source>
        <dbReference type="Pfam" id="PF01321"/>
    </source>
</evidence>
<dbReference type="CDD" id="cd01085">
    <property type="entry name" value="APP"/>
    <property type="match status" value="1"/>
</dbReference>
<evidence type="ECO:0000313" key="3">
    <source>
        <dbReference type="EMBL" id="QED23245.1"/>
    </source>
</evidence>
<evidence type="ECO:0000313" key="4">
    <source>
        <dbReference type="Proteomes" id="UP000321934"/>
    </source>
</evidence>
<dbReference type="AlphaFoldDB" id="A0A5B8XED7"/>
<dbReference type="SUPFAM" id="SSF53092">
    <property type="entry name" value="Creatinase/prolidase N-terminal domain"/>
    <property type="match status" value="1"/>
</dbReference>
<keyword evidence="3" id="KW-0378">Hydrolase</keyword>
<reference evidence="3 4" key="1">
    <citation type="journal article" date="2019" name="ISME J.">
        <title>Deianiraea, an extracellular bacterium associated with the ciliate Paramecium, suggests an alternative scenario for the evolution of Rickettsiales.</title>
        <authorList>
            <person name="Castelli M."/>
            <person name="Sabaneyeva E."/>
            <person name="Lanzoni O."/>
            <person name="Lebedeva N."/>
            <person name="Floriano A.M."/>
            <person name="Gaiarsa S."/>
            <person name="Benken K."/>
            <person name="Modeo L."/>
            <person name="Bandi C."/>
            <person name="Potekhin A."/>
            <person name="Sassera D."/>
            <person name="Petroni G."/>
        </authorList>
    </citation>
    <scope>NUCLEOTIDE SEQUENCE [LARGE SCALE GENOMIC DNA]</scope>
    <source>
        <strain evidence="3">CyL4-1</strain>
    </source>
</reference>
<dbReference type="Proteomes" id="UP000321934">
    <property type="component" value="Chromosome"/>
</dbReference>
<accession>A0A5B8XED7</accession>
<organism evidence="3 4">
    <name type="scientific">Candidatus Deianiraea vastatrix</name>
    <dbReference type="NCBI Taxonomy" id="2163644"/>
    <lineage>
        <taxon>Bacteria</taxon>
        <taxon>Pseudomonadati</taxon>
        <taxon>Pseudomonadota</taxon>
        <taxon>Alphaproteobacteria</taxon>
        <taxon>Rickettsiales</taxon>
        <taxon>Candidatus Deianiraeaceae</taxon>
        <taxon>Candidatus Deianiraea</taxon>
    </lineage>
</organism>
<dbReference type="RefSeq" id="WP_146820531.1">
    <property type="nucleotide sequence ID" value="NZ_CP029077.1"/>
</dbReference>
<dbReference type="Gene3D" id="3.40.350.10">
    <property type="entry name" value="Creatinase/prolidase N-terminal domain"/>
    <property type="match status" value="2"/>
</dbReference>
<dbReference type="InterPro" id="IPR036005">
    <property type="entry name" value="Creatinase/aminopeptidase-like"/>
</dbReference>
<proteinExistence type="predicted"/>
<keyword evidence="3" id="KW-0031">Aminopeptidase</keyword>
<keyword evidence="3" id="KW-0645">Protease</keyword>
<dbReference type="SUPFAM" id="SSF55920">
    <property type="entry name" value="Creatinase/aminopeptidase"/>
    <property type="match status" value="1"/>
</dbReference>
<dbReference type="GO" id="GO:0070006">
    <property type="term" value="F:metalloaminopeptidase activity"/>
    <property type="evidence" value="ECO:0007669"/>
    <property type="project" value="InterPro"/>
</dbReference>
<feature type="domain" description="Creatinase N-terminal" evidence="2">
    <location>
        <begin position="30"/>
        <end position="118"/>
    </location>
</feature>
<dbReference type="Pfam" id="PF16189">
    <property type="entry name" value="Creatinase_N_2"/>
    <property type="match status" value="1"/>
</dbReference>
<gene>
    <name evidence="3" type="ORF">Deia_00445</name>
</gene>
<dbReference type="InterPro" id="IPR050422">
    <property type="entry name" value="X-Pro_aminopeptidase_P"/>
</dbReference>
<evidence type="ECO:0000259" key="1">
    <source>
        <dbReference type="Pfam" id="PF00557"/>
    </source>
</evidence>
<dbReference type="Gene3D" id="3.90.230.10">
    <property type="entry name" value="Creatinase/methionine aminopeptidase superfamily"/>
    <property type="match status" value="1"/>
</dbReference>
<protein>
    <submittedName>
        <fullName evidence="3">Xaa-Pro aminopeptidase</fullName>
    </submittedName>
</protein>